<evidence type="ECO:0008006" key="4">
    <source>
        <dbReference type="Google" id="ProtNLM"/>
    </source>
</evidence>
<dbReference type="Proteomes" id="UP000002033">
    <property type="component" value="Chromosome"/>
</dbReference>
<organism evidence="2 3">
    <name type="scientific">Hyphomicrobium denitrificans (strain ATCC 51888 / DSM 1869 / NCIMB 11706 / TK 0415)</name>
    <dbReference type="NCBI Taxonomy" id="582899"/>
    <lineage>
        <taxon>Bacteria</taxon>
        <taxon>Pseudomonadati</taxon>
        <taxon>Pseudomonadota</taxon>
        <taxon>Alphaproteobacteria</taxon>
        <taxon>Hyphomicrobiales</taxon>
        <taxon>Hyphomicrobiaceae</taxon>
        <taxon>Hyphomicrobium</taxon>
    </lineage>
</organism>
<keyword evidence="1" id="KW-0812">Transmembrane</keyword>
<sequence length="251" mass="27774">MPLTYRALDPTRIVETIERLEERIASRFPGSGLSRVCADLAGVAKQTSQRITYVDRPNWTLRLLLLAMAGSSLLILVYLGSQAAVLKGTDEWSETVQGLDALFNLLVLLGGGAFFVSTLETRWKRARALTALHELRSIVHVIDMHQLSKDPSSDRPPTVGGKSGDRKMSLFELMRYLDYCSEMLSLTAKCAALYAERLSDSVVVDTVGDIERLTSDLSSKIWQKITIIETLDGRDVPLPTIEQSQRTSASS</sequence>
<reference evidence="3" key="1">
    <citation type="journal article" date="2011" name="J. Bacteriol.">
        <title>Genome sequences of eight morphologically diverse alphaproteobacteria.</title>
        <authorList>
            <consortium name="US DOE Joint Genome Institute"/>
            <person name="Brown P.J."/>
            <person name="Kysela D.T."/>
            <person name="Buechlein A."/>
            <person name="Hemmerich C."/>
            <person name="Brun Y.V."/>
        </authorList>
    </citation>
    <scope>NUCLEOTIDE SEQUENCE [LARGE SCALE GENOMIC DNA]</scope>
    <source>
        <strain evidence="3">ATCC 51888 / DSM 1869 / NCIB 11706 / TK 0415</strain>
    </source>
</reference>
<protein>
    <recommendedName>
        <fullName evidence="4">SMODS and SLOG-associating 2TM effector domain-containing protein</fullName>
    </recommendedName>
</protein>
<accession>D8JPG7</accession>
<dbReference type="eggNOG" id="ENOG502ZSEY">
    <property type="taxonomic scope" value="Bacteria"/>
</dbReference>
<feature type="transmembrane region" description="Helical" evidence="1">
    <location>
        <begin position="59"/>
        <end position="81"/>
    </location>
</feature>
<dbReference type="EMBL" id="CP002083">
    <property type="protein sequence ID" value="ADJ21858.1"/>
    <property type="molecule type" value="Genomic_DNA"/>
</dbReference>
<proteinExistence type="predicted"/>
<dbReference type="AlphaFoldDB" id="D8JPG7"/>
<feature type="transmembrane region" description="Helical" evidence="1">
    <location>
        <begin position="101"/>
        <end position="119"/>
    </location>
</feature>
<dbReference type="KEGG" id="hdn:Hden_0031"/>
<name>D8JPG7_HYPDA</name>
<evidence type="ECO:0000313" key="3">
    <source>
        <dbReference type="Proteomes" id="UP000002033"/>
    </source>
</evidence>
<keyword evidence="1" id="KW-1133">Transmembrane helix</keyword>
<dbReference type="RefSeq" id="WP_013214077.1">
    <property type="nucleotide sequence ID" value="NC_014313.1"/>
</dbReference>
<dbReference type="HOGENOM" id="CLU_1146274_0_0_5"/>
<keyword evidence="1" id="KW-0472">Membrane</keyword>
<evidence type="ECO:0000256" key="1">
    <source>
        <dbReference type="SAM" id="Phobius"/>
    </source>
</evidence>
<dbReference type="STRING" id="582899.Hden_0031"/>
<keyword evidence="3" id="KW-1185">Reference proteome</keyword>
<evidence type="ECO:0000313" key="2">
    <source>
        <dbReference type="EMBL" id="ADJ21858.1"/>
    </source>
</evidence>
<gene>
    <name evidence="2" type="ordered locus">Hden_0031</name>
</gene>